<evidence type="ECO:0000313" key="3">
    <source>
        <dbReference type="Proteomes" id="UP000019116"/>
    </source>
</evidence>
<dbReference type="EnsemblPlants" id="TraesCS2A02G395600.1">
    <property type="protein sequence ID" value="TraesCS2A02G395600.1"/>
    <property type="gene ID" value="TraesCS2A02G395600"/>
</dbReference>
<feature type="domain" description="DUF6598" evidence="1">
    <location>
        <begin position="145"/>
        <end position="324"/>
    </location>
</feature>
<dbReference type="Gramene" id="TraesCS2A02G395600.1">
    <property type="protein sequence ID" value="TraesCS2A02G395600.1"/>
    <property type="gene ID" value="TraesCS2A02G395600"/>
</dbReference>
<reference evidence="2" key="1">
    <citation type="submission" date="2018-08" db="EMBL/GenBank/DDBJ databases">
        <authorList>
            <person name="Rossello M."/>
        </authorList>
    </citation>
    <scope>NUCLEOTIDE SEQUENCE [LARGE SCALE GENOMIC DNA]</scope>
    <source>
        <strain evidence="2">cv. Chinese Spring</strain>
    </source>
</reference>
<dbReference type="Gramene" id="TraesCS2A03G0953400.1">
    <property type="protein sequence ID" value="TraesCS2A03G0953400.1.CDS"/>
    <property type="gene ID" value="TraesCS2A03G0953400"/>
</dbReference>
<sequence>MSPSLFSDSFASRTVDLVGVSLPHFVTSHEESLDLLLRESDHLGRRIQSLASIMRKFDIPVSSDKPKKLLFLMSRAAVIISKTMKNYSKEDATSSKLLHRAHWESIWGSQMASHGVFDDAATLSPMQFTPSTPGITPYSATTCPALQIYSIKIVDLNVNLSWPLRVYGVVAARDTVDRNRNLLFYRSRANYQLVEKDDPFLRLTGPSRAILASNPVTFEVELKTVYPGAEPDPQGALLSCVYDWRAVQDTTPMFLGYACSAQLSLEQLPRAIQATIMGVHIVDGSWPPKYGCRVSCSLSAPDDPTPREVLLLDCSRSDAEKKKPCWIRWLLWSGKECCFS</sequence>
<dbReference type="Gramene" id="TraesRN2A0100933300.1">
    <property type="protein sequence ID" value="TraesRN2A0100933300.1"/>
    <property type="gene ID" value="TraesRN2A0100933300"/>
</dbReference>
<accession>A0A3B6B334</accession>
<dbReference type="Gramene" id="TraesWEE_scaffold_051902_01G000100.1">
    <property type="protein sequence ID" value="TraesWEE_scaffold_051902_01G000100.1"/>
    <property type="gene ID" value="TraesWEE_scaffold_051902_01G000100"/>
</dbReference>
<keyword evidence="3" id="KW-1185">Reference proteome</keyword>
<dbReference type="PANTHER" id="PTHR33065">
    <property type="entry name" value="OS07G0486400 PROTEIN"/>
    <property type="match status" value="1"/>
</dbReference>
<dbReference type="AlphaFoldDB" id="A0A3B6B334"/>
<evidence type="ECO:0000259" key="1">
    <source>
        <dbReference type="Pfam" id="PF20241"/>
    </source>
</evidence>
<evidence type="ECO:0000313" key="2">
    <source>
        <dbReference type="EnsemblPlants" id="TraesCS2A02G395600.1"/>
    </source>
</evidence>
<dbReference type="Proteomes" id="UP000019116">
    <property type="component" value="Chromosome 2A"/>
</dbReference>
<protein>
    <recommendedName>
        <fullName evidence="1">DUF6598 domain-containing protein</fullName>
    </recommendedName>
</protein>
<dbReference type="Gramene" id="TraesROB_scaffold_058928_01G000100.1">
    <property type="protein sequence ID" value="TraesROB_scaffold_058928_01G000100.1"/>
    <property type="gene ID" value="TraesROB_scaffold_058928_01G000100"/>
</dbReference>
<proteinExistence type="predicted"/>
<organism evidence="2">
    <name type="scientific">Triticum aestivum</name>
    <name type="common">Wheat</name>
    <dbReference type="NCBI Taxonomy" id="4565"/>
    <lineage>
        <taxon>Eukaryota</taxon>
        <taxon>Viridiplantae</taxon>
        <taxon>Streptophyta</taxon>
        <taxon>Embryophyta</taxon>
        <taxon>Tracheophyta</taxon>
        <taxon>Spermatophyta</taxon>
        <taxon>Magnoliopsida</taxon>
        <taxon>Liliopsida</taxon>
        <taxon>Poales</taxon>
        <taxon>Poaceae</taxon>
        <taxon>BOP clade</taxon>
        <taxon>Pooideae</taxon>
        <taxon>Triticodae</taxon>
        <taxon>Triticeae</taxon>
        <taxon>Triticinae</taxon>
        <taxon>Triticum</taxon>
    </lineage>
</organism>
<dbReference type="OMA" id="GYCCAAR"/>
<reference evidence="2" key="2">
    <citation type="submission" date="2018-10" db="UniProtKB">
        <authorList>
            <consortium name="EnsemblPlants"/>
        </authorList>
    </citation>
    <scope>IDENTIFICATION</scope>
</reference>
<dbReference type="Gramene" id="TraesCAD_scaffold_058010_01G000100.1">
    <property type="protein sequence ID" value="TraesCAD_scaffold_058010_01G000100.1"/>
    <property type="gene ID" value="TraesCAD_scaffold_058010_01G000100"/>
</dbReference>
<dbReference type="InterPro" id="IPR046533">
    <property type="entry name" value="DUF6598"/>
</dbReference>
<dbReference type="Pfam" id="PF20241">
    <property type="entry name" value="DUF6598"/>
    <property type="match status" value="1"/>
</dbReference>
<dbReference type="PANTHER" id="PTHR33065:SF165">
    <property type="entry name" value="GENOME ASSEMBLY, CHROMOSOME: II"/>
    <property type="match status" value="1"/>
</dbReference>
<gene>
    <name evidence="2" type="primary">LOC123189991</name>
</gene>
<name>A0A3B6B334_WHEAT</name>
<dbReference type="Gramene" id="TraesCLE_scaffold_057262_01G000100.1">
    <property type="protein sequence ID" value="TraesCLE_scaffold_057262_01G000100.1"/>
    <property type="gene ID" value="TraesCLE_scaffold_057262_01G000100"/>
</dbReference>